<dbReference type="AlphaFoldDB" id="A0A8R7QDL0"/>
<reference evidence="1" key="3">
    <citation type="submission" date="2022-06" db="UniProtKB">
        <authorList>
            <consortium name="EnsemblPlants"/>
        </authorList>
    </citation>
    <scope>IDENTIFICATION</scope>
</reference>
<name>A0A8R7QDL0_TRIUA</name>
<sequence length="29" mass="3106">MLPLCLNHFVCSQPNYGCPASPACCSSVY</sequence>
<evidence type="ECO:0000313" key="1">
    <source>
        <dbReference type="EnsemblPlants" id="TuG1812G0500001324.01.T01"/>
    </source>
</evidence>
<dbReference type="Proteomes" id="UP000015106">
    <property type="component" value="Chromosome 5"/>
</dbReference>
<dbReference type="Gramene" id="TuG1812G0500001324.01.T01">
    <property type="protein sequence ID" value="TuG1812G0500001324.01.T01"/>
    <property type="gene ID" value="TuG1812G0500001324.01"/>
</dbReference>
<dbReference type="EnsemblPlants" id="TuG1812G0500001324.01.T01">
    <property type="protein sequence ID" value="TuG1812G0500001324.01.T01"/>
    <property type="gene ID" value="TuG1812G0500001324.01"/>
</dbReference>
<proteinExistence type="predicted"/>
<accession>A0A8R7QDL0</accession>
<protein>
    <submittedName>
        <fullName evidence="1">Uncharacterized protein</fullName>
    </submittedName>
</protein>
<organism evidence="1 2">
    <name type="scientific">Triticum urartu</name>
    <name type="common">Red wild einkorn</name>
    <name type="synonym">Crithodium urartu</name>
    <dbReference type="NCBI Taxonomy" id="4572"/>
    <lineage>
        <taxon>Eukaryota</taxon>
        <taxon>Viridiplantae</taxon>
        <taxon>Streptophyta</taxon>
        <taxon>Embryophyta</taxon>
        <taxon>Tracheophyta</taxon>
        <taxon>Spermatophyta</taxon>
        <taxon>Magnoliopsida</taxon>
        <taxon>Liliopsida</taxon>
        <taxon>Poales</taxon>
        <taxon>Poaceae</taxon>
        <taxon>BOP clade</taxon>
        <taxon>Pooideae</taxon>
        <taxon>Triticodae</taxon>
        <taxon>Triticeae</taxon>
        <taxon>Triticinae</taxon>
        <taxon>Triticum</taxon>
    </lineage>
</organism>
<reference evidence="2" key="1">
    <citation type="journal article" date="2013" name="Nature">
        <title>Draft genome of the wheat A-genome progenitor Triticum urartu.</title>
        <authorList>
            <person name="Ling H.Q."/>
            <person name="Zhao S."/>
            <person name="Liu D."/>
            <person name="Wang J."/>
            <person name="Sun H."/>
            <person name="Zhang C."/>
            <person name="Fan H."/>
            <person name="Li D."/>
            <person name="Dong L."/>
            <person name="Tao Y."/>
            <person name="Gao C."/>
            <person name="Wu H."/>
            <person name="Li Y."/>
            <person name="Cui Y."/>
            <person name="Guo X."/>
            <person name="Zheng S."/>
            <person name="Wang B."/>
            <person name="Yu K."/>
            <person name="Liang Q."/>
            <person name="Yang W."/>
            <person name="Lou X."/>
            <person name="Chen J."/>
            <person name="Feng M."/>
            <person name="Jian J."/>
            <person name="Zhang X."/>
            <person name="Luo G."/>
            <person name="Jiang Y."/>
            <person name="Liu J."/>
            <person name="Wang Z."/>
            <person name="Sha Y."/>
            <person name="Zhang B."/>
            <person name="Wu H."/>
            <person name="Tang D."/>
            <person name="Shen Q."/>
            <person name="Xue P."/>
            <person name="Zou S."/>
            <person name="Wang X."/>
            <person name="Liu X."/>
            <person name="Wang F."/>
            <person name="Yang Y."/>
            <person name="An X."/>
            <person name="Dong Z."/>
            <person name="Zhang K."/>
            <person name="Zhang X."/>
            <person name="Luo M.C."/>
            <person name="Dvorak J."/>
            <person name="Tong Y."/>
            <person name="Wang J."/>
            <person name="Yang H."/>
            <person name="Li Z."/>
            <person name="Wang D."/>
            <person name="Zhang A."/>
            <person name="Wang J."/>
        </authorList>
    </citation>
    <scope>NUCLEOTIDE SEQUENCE</scope>
    <source>
        <strain evidence="2">cv. G1812</strain>
    </source>
</reference>
<keyword evidence="2" id="KW-1185">Reference proteome</keyword>
<reference evidence="1" key="2">
    <citation type="submission" date="2018-03" db="EMBL/GenBank/DDBJ databases">
        <title>The Triticum urartu genome reveals the dynamic nature of wheat genome evolution.</title>
        <authorList>
            <person name="Ling H."/>
            <person name="Ma B."/>
            <person name="Shi X."/>
            <person name="Liu H."/>
            <person name="Dong L."/>
            <person name="Sun H."/>
            <person name="Cao Y."/>
            <person name="Gao Q."/>
            <person name="Zheng S."/>
            <person name="Li Y."/>
            <person name="Yu Y."/>
            <person name="Du H."/>
            <person name="Qi M."/>
            <person name="Li Y."/>
            <person name="Yu H."/>
            <person name="Cui Y."/>
            <person name="Wang N."/>
            <person name="Chen C."/>
            <person name="Wu H."/>
            <person name="Zhao Y."/>
            <person name="Zhang J."/>
            <person name="Li Y."/>
            <person name="Zhou W."/>
            <person name="Zhang B."/>
            <person name="Hu W."/>
            <person name="Eijk M."/>
            <person name="Tang J."/>
            <person name="Witsenboer H."/>
            <person name="Zhao S."/>
            <person name="Li Z."/>
            <person name="Zhang A."/>
            <person name="Wang D."/>
            <person name="Liang C."/>
        </authorList>
    </citation>
    <scope>NUCLEOTIDE SEQUENCE [LARGE SCALE GENOMIC DNA]</scope>
    <source>
        <strain evidence="1">cv. G1812</strain>
    </source>
</reference>
<evidence type="ECO:0000313" key="2">
    <source>
        <dbReference type="Proteomes" id="UP000015106"/>
    </source>
</evidence>